<evidence type="ECO:0000313" key="1">
    <source>
        <dbReference type="EMBL" id="ABG84076.1"/>
    </source>
</evidence>
<dbReference type="Proteomes" id="UP000001823">
    <property type="component" value="Chromosome"/>
</dbReference>
<dbReference type="Pfam" id="PF20585">
    <property type="entry name" value="Pectate_lyase_5"/>
    <property type="match status" value="1"/>
</dbReference>
<evidence type="ECO:0008006" key="3">
    <source>
        <dbReference type="Google" id="ProtNLM"/>
    </source>
</evidence>
<organism evidence="1 2">
    <name type="scientific">Clostridium perfringens (strain ATCC 13124 / DSM 756 / JCM 1290 / NCIMB 6125 / NCTC 8237 / Type A)</name>
    <dbReference type="NCBI Taxonomy" id="195103"/>
    <lineage>
        <taxon>Bacteria</taxon>
        <taxon>Bacillati</taxon>
        <taxon>Bacillota</taxon>
        <taxon>Clostridia</taxon>
        <taxon>Eubacteriales</taxon>
        <taxon>Clostridiaceae</taxon>
        <taxon>Clostridium</taxon>
    </lineage>
</organism>
<dbReference type="KEGG" id="cpf:CPF_0656"/>
<dbReference type="RefSeq" id="WP_003457081.1">
    <property type="nucleotide sequence ID" value="NC_008261.1"/>
</dbReference>
<name>A0A0H2YTK6_CLOP1</name>
<dbReference type="InterPro" id="IPR011050">
    <property type="entry name" value="Pectin_lyase_fold/virulence"/>
</dbReference>
<dbReference type="InterPro" id="IPR046776">
    <property type="entry name" value="Pectate_lyase_5"/>
</dbReference>
<accession>A0A0H2YTK6</accession>
<gene>
    <name evidence="1" type="ordered locus">CPF_0656</name>
</gene>
<dbReference type="GeneID" id="93002996"/>
<dbReference type="HOGENOM" id="CLU_823104_0_0_9"/>
<evidence type="ECO:0000313" key="2">
    <source>
        <dbReference type="Proteomes" id="UP000001823"/>
    </source>
</evidence>
<dbReference type="AlphaFoldDB" id="A0A0H2YTK6"/>
<dbReference type="EMBL" id="CP000246">
    <property type="protein sequence ID" value="ABG84076.1"/>
    <property type="molecule type" value="Genomic_DNA"/>
</dbReference>
<reference evidence="1 2" key="1">
    <citation type="journal article" date="2006" name="Genome Res.">
        <title>Skewed genomic variability in strains of the toxigenic bacterial pathogen, Clostridium perfringens.</title>
        <authorList>
            <person name="Myers G.S."/>
            <person name="Rasko D.A."/>
            <person name="Cheung J.K."/>
            <person name="Ravel J."/>
            <person name="Seshadri R."/>
            <person name="Deboy R.T."/>
            <person name="Ren Q."/>
            <person name="Varga J."/>
            <person name="Awad M.M."/>
            <person name="Brinkac L.M."/>
            <person name="Daugherty S.C."/>
            <person name="Haft D.H."/>
            <person name="Dodson R.J."/>
            <person name="Madupu R."/>
            <person name="Nelson W.C."/>
            <person name="Rosovitz M.J."/>
            <person name="Sullivan S.A."/>
            <person name="Khouri H."/>
            <person name="Dimitrov G.I."/>
            <person name="Watkins K.L."/>
            <person name="Mulligan S."/>
            <person name="Benton J."/>
            <person name="Radune D."/>
            <person name="Fisher D.J."/>
            <person name="Atkins H.S."/>
            <person name="Hiscox T."/>
            <person name="Jost B.H."/>
            <person name="Billington S.J."/>
            <person name="Songer J.G."/>
            <person name="McClane B.A."/>
            <person name="Titball R.W."/>
            <person name="Rood J.I."/>
            <person name="Melville S.B."/>
            <person name="Paulsen I.T."/>
        </authorList>
    </citation>
    <scope>NUCLEOTIDE SEQUENCE [LARGE SCALE GENOMIC DNA]</scope>
    <source>
        <strain evidence="2">ATCC 13124 / DSM 756 / JCM 1290 / NCIMB 6125 / NCTC 8237 / S 107 / Type A</strain>
    </source>
</reference>
<protein>
    <recommendedName>
        <fullName evidence="3">Right handed beta helix domain-containing protein</fullName>
    </recommendedName>
</protein>
<dbReference type="PaxDb" id="195103-CPF_0656"/>
<sequence length="337" mass="38003">MAHKKVAKIIATAIVVNNLSSSVVLGKEVNLIEKNKDNSVINQSISHSKRYNNIFRIEKTVGDTEEFLKIINDGNLEEIKLSRDIDLSNLISSGVDIKSSNVVIDGQGYSIYVPKLAENLNRDFFTLQGDGIVLKNLNIVCKDDDETLNNKNNLITISGDDITLENVFIESNFNRAVNILEGNNIHINDCKIVNNQEKGNGLKVENGVVTLNNLDLQNKSGVGLDILGKDSKVYLKGDIKINSPIEIRGQFRDGGILNCDNNQLIHEKRVFGYTYYNVAKETELVRNKDEFLEAIDNNIVKNIKLMDNIDLRGHESEYYKVFEKEIKVDKNNYHITM</sequence>
<keyword evidence="2" id="KW-1185">Reference proteome</keyword>
<proteinExistence type="predicted"/>
<dbReference type="SUPFAM" id="SSF51126">
    <property type="entry name" value="Pectin lyase-like"/>
    <property type="match status" value="1"/>
</dbReference>